<feature type="compositionally biased region" description="Basic residues" evidence="1">
    <location>
        <begin position="160"/>
        <end position="169"/>
    </location>
</feature>
<reference evidence="3 4" key="1">
    <citation type="submission" date="2017-09" db="EMBL/GenBank/DDBJ databases">
        <authorList>
            <consortium name="International Durum Wheat Genome Sequencing Consortium (IDWGSC)"/>
            <person name="Milanesi L."/>
        </authorList>
    </citation>
    <scope>NUCLEOTIDE SEQUENCE [LARGE SCALE GENOMIC DNA]</scope>
    <source>
        <strain evidence="4">cv. Svevo</strain>
    </source>
</reference>
<proteinExistence type="predicted"/>
<sequence>MVSMAAAKIAVLLAATTLFAAAGAADPQPPLPGNETQCWQCYSTCMHKCDNSSCGDVQKYFQCKKSCILDCYKELPPVCFKMCISQTCLTLPPGGLLQGMSDQMFPQPPVPRAKPRSKATNAARTSEADATARTSEAHATAAVAQAAQANPAKGQLIGRRQSRCRRARH</sequence>
<feature type="signal peptide" evidence="2">
    <location>
        <begin position="1"/>
        <end position="24"/>
    </location>
</feature>
<protein>
    <submittedName>
        <fullName evidence="3">Uncharacterized protein</fullName>
    </submittedName>
</protein>
<dbReference type="Proteomes" id="UP000324705">
    <property type="component" value="Chromosome 3A"/>
</dbReference>
<accession>A0A9R0RJT0</accession>
<evidence type="ECO:0000256" key="1">
    <source>
        <dbReference type="SAM" id="MobiDB-lite"/>
    </source>
</evidence>
<feature type="chain" id="PRO_5040442750" evidence="2">
    <location>
        <begin position="25"/>
        <end position="169"/>
    </location>
</feature>
<dbReference type="EMBL" id="LT934115">
    <property type="protein sequence ID" value="VAH61448.1"/>
    <property type="molecule type" value="Genomic_DNA"/>
</dbReference>
<dbReference type="Gramene" id="TRITD3Av1G137560.1">
    <property type="protein sequence ID" value="TRITD3Av1G137560.1"/>
    <property type="gene ID" value="TRITD3Av1G137560"/>
</dbReference>
<evidence type="ECO:0000313" key="3">
    <source>
        <dbReference type="EMBL" id="VAH61448.1"/>
    </source>
</evidence>
<dbReference type="AlphaFoldDB" id="A0A9R0RJT0"/>
<evidence type="ECO:0000256" key="2">
    <source>
        <dbReference type="SAM" id="SignalP"/>
    </source>
</evidence>
<feature type="region of interest" description="Disordered" evidence="1">
    <location>
        <begin position="104"/>
        <end position="169"/>
    </location>
</feature>
<name>A0A9R0RJT0_TRITD</name>
<organism evidence="3 4">
    <name type="scientific">Triticum turgidum subsp. durum</name>
    <name type="common">Durum wheat</name>
    <name type="synonym">Triticum durum</name>
    <dbReference type="NCBI Taxonomy" id="4567"/>
    <lineage>
        <taxon>Eukaryota</taxon>
        <taxon>Viridiplantae</taxon>
        <taxon>Streptophyta</taxon>
        <taxon>Embryophyta</taxon>
        <taxon>Tracheophyta</taxon>
        <taxon>Spermatophyta</taxon>
        <taxon>Magnoliopsida</taxon>
        <taxon>Liliopsida</taxon>
        <taxon>Poales</taxon>
        <taxon>Poaceae</taxon>
        <taxon>BOP clade</taxon>
        <taxon>Pooideae</taxon>
        <taxon>Triticodae</taxon>
        <taxon>Triticeae</taxon>
        <taxon>Triticinae</taxon>
        <taxon>Triticum</taxon>
    </lineage>
</organism>
<keyword evidence="4" id="KW-1185">Reference proteome</keyword>
<gene>
    <name evidence="3" type="ORF">TRITD_3Av1G137560</name>
</gene>
<evidence type="ECO:0000313" key="4">
    <source>
        <dbReference type="Proteomes" id="UP000324705"/>
    </source>
</evidence>
<keyword evidence="2" id="KW-0732">Signal</keyword>
<feature type="compositionally biased region" description="Low complexity" evidence="1">
    <location>
        <begin position="131"/>
        <end position="155"/>
    </location>
</feature>
<dbReference type="OMA" id="MWDQMFL"/>